<dbReference type="GO" id="GO:0005886">
    <property type="term" value="C:plasma membrane"/>
    <property type="evidence" value="ECO:0007669"/>
    <property type="project" value="UniProtKB-SubCell"/>
</dbReference>
<evidence type="ECO:0000313" key="10">
    <source>
        <dbReference type="Proteomes" id="UP000199337"/>
    </source>
</evidence>
<feature type="transmembrane region" description="Helical" evidence="7">
    <location>
        <begin position="329"/>
        <end position="348"/>
    </location>
</feature>
<feature type="transmembrane region" description="Helical" evidence="7">
    <location>
        <begin position="161"/>
        <end position="179"/>
    </location>
</feature>
<feature type="transmembrane region" description="Helical" evidence="7">
    <location>
        <begin position="271"/>
        <end position="291"/>
    </location>
</feature>
<feature type="transmembrane region" description="Helical" evidence="7">
    <location>
        <begin position="360"/>
        <end position="380"/>
    </location>
</feature>
<dbReference type="PANTHER" id="PTHR23506">
    <property type="entry name" value="GH10249P"/>
    <property type="match status" value="1"/>
</dbReference>
<reference evidence="10" key="1">
    <citation type="submission" date="2016-10" db="EMBL/GenBank/DDBJ databases">
        <authorList>
            <person name="Varghese N."/>
            <person name="Submissions S."/>
        </authorList>
    </citation>
    <scope>NUCLEOTIDE SEQUENCE [LARGE SCALE GENOMIC DNA]</scope>
    <source>
        <strain evidence="10">DSM 17038</strain>
    </source>
</reference>
<dbReference type="InterPro" id="IPR020846">
    <property type="entry name" value="MFS_dom"/>
</dbReference>
<evidence type="ECO:0000256" key="2">
    <source>
        <dbReference type="ARBA" id="ARBA00007520"/>
    </source>
</evidence>
<evidence type="ECO:0000256" key="1">
    <source>
        <dbReference type="ARBA" id="ARBA00004651"/>
    </source>
</evidence>
<dbReference type="Pfam" id="PF07690">
    <property type="entry name" value="MFS_1"/>
    <property type="match status" value="1"/>
</dbReference>
<dbReference type="InterPro" id="IPR011701">
    <property type="entry name" value="MFS"/>
</dbReference>
<feature type="transmembrane region" description="Helical" evidence="7">
    <location>
        <begin position="208"/>
        <end position="232"/>
    </location>
</feature>
<dbReference type="PROSITE" id="PS50850">
    <property type="entry name" value="MFS"/>
    <property type="match status" value="1"/>
</dbReference>
<feature type="transmembrane region" description="Helical" evidence="7">
    <location>
        <begin position="7"/>
        <end position="29"/>
    </location>
</feature>
<protein>
    <submittedName>
        <fullName evidence="9">Predicted arabinose efflux permease, MFS family</fullName>
    </submittedName>
</protein>
<proteinExistence type="inferred from homology"/>
<accession>A0A1I2P259</accession>
<dbReference type="STRING" id="341036.SAMN05660649_00597"/>
<dbReference type="EMBL" id="FOOX01000002">
    <property type="protein sequence ID" value="SFG08007.1"/>
    <property type="molecule type" value="Genomic_DNA"/>
</dbReference>
<keyword evidence="5 7" id="KW-1133">Transmembrane helix</keyword>
<dbReference type="SUPFAM" id="SSF103473">
    <property type="entry name" value="MFS general substrate transporter"/>
    <property type="match status" value="1"/>
</dbReference>
<evidence type="ECO:0000256" key="6">
    <source>
        <dbReference type="ARBA" id="ARBA00023136"/>
    </source>
</evidence>
<comment type="similarity">
    <text evidence="2">Belongs to the major facilitator superfamily. TCR/Tet family.</text>
</comment>
<feature type="transmembrane region" description="Helical" evidence="7">
    <location>
        <begin position="297"/>
        <end position="317"/>
    </location>
</feature>
<dbReference type="InterPro" id="IPR001958">
    <property type="entry name" value="Tet-R_TetA/multi-R_MdtG-like"/>
</dbReference>
<dbReference type="InterPro" id="IPR050930">
    <property type="entry name" value="MFS_Vesicular_Transporter"/>
</dbReference>
<sequence length="390" mass="40906">MFQDRTMLALNLAVFLIMLGVGMIVPLLPQKLITLEGPEAPVGYVASFFALSFILLQVPVGNLSDRLGFKIFLAAGYLLCALAGLLFYLAHSAGLIFLGRLVQGAGEAPLWALAPALLSIKYPLERGRVMGIYNAVFHLGLTAGPLLGVALAGVWNGNQAFLFYAAVCLAGALVILLGVDDVRTGKLAARQDLRFSSILALAARRDTLAALLGITLYGTGYGIFLTVLPAHLITVKGFSATNVGVFFALFYSAISFSQLSGPLSDRFGRRMFMVAGLVTAAAGLGSFSALGQPLVSVVLALAGLGLGVFFLSSLAFLNEAVPDSLKGTISGAYYLFWGFGMFFGPVLVDRLGKLAGESTGFYIFSLALLLEAALLAAVSGNKSIQAGIGR</sequence>
<dbReference type="AlphaFoldDB" id="A0A1I2P259"/>
<organism evidence="9 10">
    <name type="scientific">Desulfotruncus arcticus DSM 17038</name>
    <dbReference type="NCBI Taxonomy" id="1121424"/>
    <lineage>
        <taxon>Bacteria</taxon>
        <taxon>Bacillati</taxon>
        <taxon>Bacillota</taxon>
        <taxon>Clostridia</taxon>
        <taxon>Eubacteriales</taxon>
        <taxon>Desulfallaceae</taxon>
        <taxon>Desulfotruncus</taxon>
    </lineage>
</organism>
<dbReference type="PROSITE" id="PS00217">
    <property type="entry name" value="SUGAR_TRANSPORT_2"/>
    <property type="match status" value="1"/>
</dbReference>
<feature type="transmembrane region" description="Helical" evidence="7">
    <location>
        <begin position="101"/>
        <end position="120"/>
    </location>
</feature>
<evidence type="ECO:0000256" key="4">
    <source>
        <dbReference type="ARBA" id="ARBA00022692"/>
    </source>
</evidence>
<feature type="transmembrane region" description="Helical" evidence="7">
    <location>
        <begin position="67"/>
        <end position="89"/>
    </location>
</feature>
<evidence type="ECO:0000259" key="8">
    <source>
        <dbReference type="PROSITE" id="PS50850"/>
    </source>
</evidence>
<dbReference type="InterPro" id="IPR036259">
    <property type="entry name" value="MFS_trans_sf"/>
</dbReference>
<dbReference type="InterPro" id="IPR005829">
    <property type="entry name" value="Sugar_transporter_CS"/>
</dbReference>
<feature type="transmembrane region" description="Helical" evidence="7">
    <location>
        <begin position="41"/>
        <end position="60"/>
    </location>
</feature>
<keyword evidence="3" id="KW-0813">Transport</keyword>
<dbReference type="OrthoDB" id="6360at2"/>
<dbReference type="Gene3D" id="1.20.1250.20">
    <property type="entry name" value="MFS general substrate transporter like domains"/>
    <property type="match status" value="1"/>
</dbReference>
<evidence type="ECO:0000313" key="9">
    <source>
        <dbReference type="EMBL" id="SFG08007.1"/>
    </source>
</evidence>
<dbReference type="GO" id="GO:0022857">
    <property type="term" value="F:transmembrane transporter activity"/>
    <property type="evidence" value="ECO:0007669"/>
    <property type="project" value="InterPro"/>
</dbReference>
<dbReference type="PROSITE" id="PS00216">
    <property type="entry name" value="SUGAR_TRANSPORT_1"/>
    <property type="match status" value="1"/>
</dbReference>
<feature type="domain" description="Major facilitator superfamily (MFS) profile" evidence="8">
    <location>
        <begin position="6"/>
        <end position="383"/>
    </location>
</feature>
<name>A0A1I2P259_9FIRM</name>
<gene>
    <name evidence="9" type="ORF">SAMN05660649_00597</name>
</gene>
<evidence type="ECO:0000256" key="3">
    <source>
        <dbReference type="ARBA" id="ARBA00022448"/>
    </source>
</evidence>
<dbReference type="CDD" id="cd17325">
    <property type="entry name" value="MFS_MdtG_SLC18_like"/>
    <property type="match status" value="1"/>
</dbReference>
<feature type="transmembrane region" description="Helical" evidence="7">
    <location>
        <begin position="238"/>
        <end position="259"/>
    </location>
</feature>
<dbReference type="PRINTS" id="PR01035">
    <property type="entry name" value="TCRTETA"/>
</dbReference>
<dbReference type="PANTHER" id="PTHR23506:SF23">
    <property type="entry name" value="GH10249P"/>
    <property type="match status" value="1"/>
</dbReference>
<keyword evidence="4 7" id="KW-0812">Transmembrane</keyword>
<evidence type="ECO:0000256" key="7">
    <source>
        <dbReference type="SAM" id="Phobius"/>
    </source>
</evidence>
<evidence type="ECO:0000256" key="5">
    <source>
        <dbReference type="ARBA" id="ARBA00022989"/>
    </source>
</evidence>
<dbReference type="Proteomes" id="UP000199337">
    <property type="component" value="Unassembled WGS sequence"/>
</dbReference>
<keyword evidence="6 7" id="KW-0472">Membrane</keyword>
<feature type="transmembrane region" description="Helical" evidence="7">
    <location>
        <begin position="132"/>
        <end position="155"/>
    </location>
</feature>
<keyword evidence="10" id="KW-1185">Reference proteome</keyword>
<comment type="subcellular location">
    <subcellularLocation>
        <location evidence="1">Cell membrane</location>
        <topology evidence="1">Multi-pass membrane protein</topology>
    </subcellularLocation>
</comment>